<dbReference type="AlphaFoldDB" id="A0AAU7CKT3"/>
<sequence>MRLRFTTRRLMMVVAAVALALTAGVLALRPEHHDASPRKVMVVNQSGFPIPRLDLIVLGETIPLRSIPAGATVTGTYPSHRGRFGRYDQFAVTADLADGRQLDAGFGFRSTGPDGYPVIRIGPGYRFTTSVGGGAPMGPRP</sequence>
<accession>A0AAU7CKT3</accession>
<dbReference type="EMBL" id="CP155447">
    <property type="protein sequence ID" value="XBH05771.1"/>
    <property type="molecule type" value="Genomic_DNA"/>
</dbReference>
<reference evidence="1" key="1">
    <citation type="submission" date="2024-05" db="EMBL/GenBank/DDBJ databases">
        <title>Planctomycetes of the genus Singulisphaera possess chitinolytic capabilities.</title>
        <authorList>
            <person name="Ivanova A."/>
        </authorList>
    </citation>
    <scope>NUCLEOTIDE SEQUENCE</scope>
    <source>
        <strain evidence="1">Ch08T</strain>
    </source>
</reference>
<name>A0AAU7CKT3_9BACT</name>
<dbReference type="RefSeq" id="WP_406698621.1">
    <property type="nucleotide sequence ID" value="NZ_CP155447.1"/>
</dbReference>
<gene>
    <name evidence="1" type="ORF">V5E97_07020</name>
</gene>
<organism evidence="1">
    <name type="scientific">Singulisphaera sp. Ch08</name>
    <dbReference type="NCBI Taxonomy" id="3120278"/>
    <lineage>
        <taxon>Bacteria</taxon>
        <taxon>Pseudomonadati</taxon>
        <taxon>Planctomycetota</taxon>
        <taxon>Planctomycetia</taxon>
        <taxon>Isosphaerales</taxon>
        <taxon>Isosphaeraceae</taxon>
        <taxon>Singulisphaera</taxon>
    </lineage>
</organism>
<protein>
    <submittedName>
        <fullName evidence="1">Uncharacterized protein</fullName>
    </submittedName>
</protein>
<evidence type="ECO:0000313" key="1">
    <source>
        <dbReference type="EMBL" id="XBH05771.1"/>
    </source>
</evidence>
<proteinExistence type="predicted"/>